<dbReference type="InterPro" id="IPR036390">
    <property type="entry name" value="WH_DNA-bd_sf"/>
</dbReference>
<dbReference type="Pfam" id="PF00392">
    <property type="entry name" value="GntR"/>
    <property type="match status" value="1"/>
</dbReference>
<sequence>MPREKPDALWRAIHDNLNADIAAARYAPGDKLPTEAALAARFGVNRHTVRRALGELSEAGVIFTRRGAGAFVAHRPTDYPIGTRVRFHQNLRAAGRLPAKEILALETRAADAAEAEALRLAPGAQVHVYDGLSLADGMPVATFRSTFPAARFPDLPQALRRLKSVTDALREQGIADYTRASTRLTAKLASPTQALHLHLNPGAPILRTTAVNVDPNGQPIEYGRTWFAGDRITLTLSDL</sequence>
<dbReference type="PROSITE" id="PS50949">
    <property type="entry name" value="HTH_GNTR"/>
    <property type="match status" value="1"/>
</dbReference>
<dbReference type="GO" id="GO:0003700">
    <property type="term" value="F:DNA-binding transcription factor activity"/>
    <property type="evidence" value="ECO:0007669"/>
    <property type="project" value="InterPro"/>
</dbReference>
<dbReference type="OrthoDB" id="9800645at2"/>
<accession>A0A0L6CYA5</accession>
<proteinExistence type="predicted"/>
<reference evidence="6" key="1">
    <citation type="submission" date="2015-07" db="EMBL/GenBank/DDBJ databases">
        <title>Draft Genome Sequence of Roseovarius tolerans EL-164, a producer of N-Acylated Alanine Methyl Esters (NAMEs).</title>
        <authorList>
            <person name="Voget S."/>
            <person name="Bruns H."/>
            <person name="Wagner-Doebler I."/>
            <person name="Schulz S."/>
            <person name="Daniel R."/>
        </authorList>
    </citation>
    <scope>NUCLEOTIDE SEQUENCE [LARGE SCALE GENOMIC DNA]</scope>
    <source>
        <strain evidence="6">EL-164</strain>
    </source>
</reference>
<dbReference type="InterPro" id="IPR028978">
    <property type="entry name" value="Chorismate_lyase_/UTRA_dom_sf"/>
</dbReference>
<dbReference type="PRINTS" id="PR00035">
    <property type="entry name" value="HTHGNTR"/>
</dbReference>
<evidence type="ECO:0000256" key="1">
    <source>
        <dbReference type="ARBA" id="ARBA00023015"/>
    </source>
</evidence>
<dbReference type="PATRIC" id="fig|74031.6.peg.800"/>
<feature type="domain" description="HTH gntR-type" evidence="4">
    <location>
        <begin position="7"/>
        <end position="75"/>
    </location>
</feature>
<dbReference type="EMBL" id="LGVV01000006">
    <property type="protein sequence ID" value="KNX42711.1"/>
    <property type="molecule type" value="Genomic_DNA"/>
</dbReference>
<dbReference type="GO" id="GO:0003677">
    <property type="term" value="F:DNA binding"/>
    <property type="evidence" value="ECO:0007669"/>
    <property type="project" value="UniProtKB-KW"/>
</dbReference>
<dbReference type="CDD" id="cd07377">
    <property type="entry name" value="WHTH_GntR"/>
    <property type="match status" value="1"/>
</dbReference>
<dbReference type="Proteomes" id="UP000037046">
    <property type="component" value="Unassembled WGS sequence"/>
</dbReference>
<dbReference type="SUPFAM" id="SSF64288">
    <property type="entry name" value="Chorismate lyase-like"/>
    <property type="match status" value="1"/>
</dbReference>
<dbReference type="PANTHER" id="PTHR44846:SF1">
    <property type="entry name" value="MANNOSYL-D-GLYCERATE TRANSPORT_METABOLISM SYSTEM REPRESSOR MNGR-RELATED"/>
    <property type="match status" value="1"/>
</dbReference>
<dbReference type="InterPro" id="IPR036388">
    <property type="entry name" value="WH-like_DNA-bd_sf"/>
</dbReference>
<dbReference type="NCBIfam" id="TIGR02325">
    <property type="entry name" value="C_P_lyase_phnF"/>
    <property type="match status" value="1"/>
</dbReference>
<evidence type="ECO:0000256" key="2">
    <source>
        <dbReference type="ARBA" id="ARBA00023125"/>
    </source>
</evidence>
<dbReference type="AlphaFoldDB" id="A0A0L6CYA5"/>
<dbReference type="InterPro" id="IPR012702">
    <property type="entry name" value="CP_lyase_PhnF"/>
</dbReference>
<protein>
    <submittedName>
        <fullName evidence="5">Putative transcriptional regulator PhnF</fullName>
    </submittedName>
</protein>
<dbReference type="Gene3D" id="3.40.1410.10">
    <property type="entry name" value="Chorismate lyase-like"/>
    <property type="match status" value="1"/>
</dbReference>
<evidence type="ECO:0000259" key="4">
    <source>
        <dbReference type="PROSITE" id="PS50949"/>
    </source>
</evidence>
<comment type="caution">
    <text evidence="5">The sequence shown here is derived from an EMBL/GenBank/DDBJ whole genome shotgun (WGS) entry which is preliminary data.</text>
</comment>
<dbReference type="InterPro" id="IPR011663">
    <property type="entry name" value="UTRA"/>
</dbReference>
<dbReference type="InterPro" id="IPR000524">
    <property type="entry name" value="Tscrpt_reg_HTH_GntR"/>
</dbReference>
<dbReference type="PANTHER" id="PTHR44846">
    <property type="entry name" value="MANNOSYL-D-GLYCERATE TRANSPORT/METABOLISM SYSTEM REPRESSOR MNGR-RELATED"/>
    <property type="match status" value="1"/>
</dbReference>
<keyword evidence="3" id="KW-0804">Transcription</keyword>
<keyword evidence="2" id="KW-0238">DNA-binding</keyword>
<dbReference type="GO" id="GO:0045892">
    <property type="term" value="P:negative regulation of DNA-templated transcription"/>
    <property type="evidence" value="ECO:0007669"/>
    <property type="project" value="TreeGrafter"/>
</dbReference>
<dbReference type="STRING" id="74031.SAMN04488077_12219"/>
<dbReference type="Pfam" id="PF07702">
    <property type="entry name" value="UTRA"/>
    <property type="match status" value="1"/>
</dbReference>
<keyword evidence="1" id="KW-0805">Transcription regulation</keyword>
<evidence type="ECO:0000256" key="3">
    <source>
        <dbReference type="ARBA" id="ARBA00023163"/>
    </source>
</evidence>
<dbReference type="RefSeq" id="WP_050661719.1">
    <property type="nucleotide sequence ID" value="NZ_CP118494.1"/>
</dbReference>
<name>A0A0L6CYA5_9RHOB</name>
<gene>
    <name evidence="5" type="primary">phnF</name>
    <name evidence="5" type="ORF">ROTO_07810</name>
</gene>
<keyword evidence="6" id="KW-1185">Reference proteome</keyword>
<dbReference type="SUPFAM" id="SSF46785">
    <property type="entry name" value="Winged helix' DNA-binding domain"/>
    <property type="match status" value="1"/>
</dbReference>
<dbReference type="Gene3D" id="1.10.10.10">
    <property type="entry name" value="Winged helix-like DNA-binding domain superfamily/Winged helix DNA-binding domain"/>
    <property type="match status" value="1"/>
</dbReference>
<evidence type="ECO:0000313" key="6">
    <source>
        <dbReference type="Proteomes" id="UP000037046"/>
    </source>
</evidence>
<dbReference type="SMART" id="SM00866">
    <property type="entry name" value="UTRA"/>
    <property type="match status" value="1"/>
</dbReference>
<evidence type="ECO:0000313" key="5">
    <source>
        <dbReference type="EMBL" id="KNX42711.1"/>
    </source>
</evidence>
<organism evidence="5 6">
    <name type="scientific">Roseovarius tolerans</name>
    <dbReference type="NCBI Taxonomy" id="74031"/>
    <lineage>
        <taxon>Bacteria</taxon>
        <taxon>Pseudomonadati</taxon>
        <taxon>Pseudomonadota</taxon>
        <taxon>Alphaproteobacteria</taxon>
        <taxon>Rhodobacterales</taxon>
        <taxon>Roseobacteraceae</taxon>
        <taxon>Roseovarius</taxon>
    </lineage>
</organism>
<dbReference type="InterPro" id="IPR050679">
    <property type="entry name" value="Bact_HTH_transcr_reg"/>
</dbReference>
<dbReference type="SMART" id="SM00345">
    <property type="entry name" value="HTH_GNTR"/>
    <property type="match status" value="1"/>
</dbReference>